<keyword evidence="3 6" id="KW-1133">Transmembrane helix</keyword>
<evidence type="ECO:0000313" key="8">
    <source>
        <dbReference type="EMBL" id="PSN63815.1"/>
    </source>
</evidence>
<gene>
    <name evidence="8" type="ORF">BS50DRAFT_461670</name>
</gene>
<feature type="transmembrane region" description="Helical" evidence="6">
    <location>
        <begin position="119"/>
        <end position="139"/>
    </location>
</feature>
<dbReference type="PANTHER" id="PTHR33048">
    <property type="entry name" value="PTH11-LIKE INTEGRAL MEMBRANE PROTEIN (AFU_ORTHOLOGUE AFUA_5G11245)"/>
    <property type="match status" value="1"/>
</dbReference>
<keyword evidence="9" id="KW-1185">Reference proteome</keyword>
<keyword evidence="2 6" id="KW-0812">Transmembrane</keyword>
<comment type="subcellular location">
    <subcellularLocation>
        <location evidence="1">Membrane</location>
        <topology evidence="1">Multi-pass membrane protein</topology>
    </subcellularLocation>
</comment>
<proteinExistence type="inferred from homology"/>
<feature type="transmembrane region" description="Helical" evidence="6">
    <location>
        <begin position="6"/>
        <end position="23"/>
    </location>
</feature>
<organism evidence="8 9">
    <name type="scientific">Corynespora cassiicola Philippines</name>
    <dbReference type="NCBI Taxonomy" id="1448308"/>
    <lineage>
        <taxon>Eukaryota</taxon>
        <taxon>Fungi</taxon>
        <taxon>Dikarya</taxon>
        <taxon>Ascomycota</taxon>
        <taxon>Pezizomycotina</taxon>
        <taxon>Dothideomycetes</taxon>
        <taxon>Pleosporomycetidae</taxon>
        <taxon>Pleosporales</taxon>
        <taxon>Corynesporascaceae</taxon>
        <taxon>Corynespora</taxon>
    </lineage>
</organism>
<feature type="transmembrane region" description="Helical" evidence="6">
    <location>
        <begin position="162"/>
        <end position="184"/>
    </location>
</feature>
<evidence type="ECO:0000256" key="2">
    <source>
        <dbReference type="ARBA" id="ARBA00022692"/>
    </source>
</evidence>
<evidence type="ECO:0000313" key="9">
    <source>
        <dbReference type="Proteomes" id="UP000240883"/>
    </source>
</evidence>
<feature type="transmembrane region" description="Helical" evidence="6">
    <location>
        <begin position="230"/>
        <end position="263"/>
    </location>
</feature>
<comment type="similarity">
    <text evidence="5">Belongs to the SAT4 family.</text>
</comment>
<evidence type="ECO:0000256" key="6">
    <source>
        <dbReference type="SAM" id="Phobius"/>
    </source>
</evidence>
<dbReference type="InterPro" id="IPR052337">
    <property type="entry name" value="SAT4-like"/>
</dbReference>
<evidence type="ECO:0000256" key="1">
    <source>
        <dbReference type="ARBA" id="ARBA00004141"/>
    </source>
</evidence>
<name>A0A2T2NEE7_CORCC</name>
<sequence length="275" mass="31110">DQRPVVLWLNAILIGLTLGAICSRAGRRIFVVGKFGWHDVMITIAAISGTVFSICQMVGTTLGLGLHRDRVSDDNLENMYAQLVLASNSFYFLCNWAVKHALLLFYSEITRERKHLWSIYFMHFVAFGFGISSIFVNLFQCNPFSKAWDSDASGTCVRMDIFFYYNASMMLATDMVLYAMPVIFTRKLQLRRPQRIGLNCLFALGGLVLAVSGVRVWAVYMFNTHDDFPYWFANIMIWSVLENHVAVVVACAPSMKVAALLIFPRMFSSVGKIMS</sequence>
<evidence type="ECO:0000259" key="7">
    <source>
        <dbReference type="Pfam" id="PF20684"/>
    </source>
</evidence>
<dbReference type="Proteomes" id="UP000240883">
    <property type="component" value="Unassembled WGS sequence"/>
</dbReference>
<evidence type="ECO:0000256" key="5">
    <source>
        <dbReference type="ARBA" id="ARBA00038359"/>
    </source>
</evidence>
<reference evidence="8 9" key="1">
    <citation type="journal article" date="2018" name="Front. Microbiol.">
        <title>Genome-Wide Analysis of Corynespora cassiicola Leaf Fall Disease Putative Effectors.</title>
        <authorList>
            <person name="Lopez D."/>
            <person name="Ribeiro S."/>
            <person name="Label P."/>
            <person name="Fumanal B."/>
            <person name="Venisse J.S."/>
            <person name="Kohler A."/>
            <person name="de Oliveira R.R."/>
            <person name="Labutti K."/>
            <person name="Lipzen A."/>
            <person name="Lail K."/>
            <person name="Bauer D."/>
            <person name="Ohm R.A."/>
            <person name="Barry K.W."/>
            <person name="Spatafora J."/>
            <person name="Grigoriev I.V."/>
            <person name="Martin F.M."/>
            <person name="Pujade-Renaud V."/>
        </authorList>
    </citation>
    <scope>NUCLEOTIDE SEQUENCE [LARGE SCALE GENOMIC DNA]</scope>
    <source>
        <strain evidence="8 9">Philippines</strain>
    </source>
</reference>
<protein>
    <recommendedName>
        <fullName evidence="7">Rhodopsin domain-containing protein</fullName>
    </recommendedName>
</protein>
<feature type="non-terminal residue" evidence="8">
    <location>
        <position position="275"/>
    </location>
</feature>
<evidence type="ECO:0000256" key="4">
    <source>
        <dbReference type="ARBA" id="ARBA00023136"/>
    </source>
</evidence>
<keyword evidence="4 6" id="KW-0472">Membrane</keyword>
<feature type="transmembrane region" description="Helical" evidence="6">
    <location>
        <begin position="35"/>
        <end position="59"/>
    </location>
</feature>
<dbReference type="AlphaFoldDB" id="A0A2T2NEE7"/>
<feature type="transmembrane region" description="Helical" evidence="6">
    <location>
        <begin position="79"/>
        <end position="98"/>
    </location>
</feature>
<dbReference type="InterPro" id="IPR049326">
    <property type="entry name" value="Rhodopsin_dom_fungi"/>
</dbReference>
<feature type="transmembrane region" description="Helical" evidence="6">
    <location>
        <begin position="196"/>
        <end position="218"/>
    </location>
</feature>
<dbReference type="EMBL" id="KZ678139">
    <property type="protein sequence ID" value="PSN63815.1"/>
    <property type="molecule type" value="Genomic_DNA"/>
</dbReference>
<feature type="non-terminal residue" evidence="8">
    <location>
        <position position="1"/>
    </location>
</feature>
<accession>A0A2T2NEE7</accession>
<dbReference type="PANTHER" id="PTHR33048:SF131">
    <property type="entry name" value="INTEGRAL MEMBRANE PROTEIN"/>
    <property type="match status" value="1"/>
</dbReference>
<dbReference type="Pfam" id="PF20684">
    <property type="entry name" value="Fung_rhodopsin"/>
    <property type="match status" value="1"/>
</dbReference>
<evidence type="ECO:0000256" key="3">
    <source>
        <dbReference type="ARBA" id="ARBA00022989"/>
    </source>
</evidence>
<dbReference type="GO" id="GO:0016020">
    <property type="term" value="C:membrane"/>
    <property type="evidence" value="ECO:0007669"/>
    <property type="project" value="UniProtKB-SubCell"/>
</dbReference>
<feature type="domain" description="Rhodopsin" evidence="7">
    <location>
        <begin position="24"/>
        <end position="257"/>
    </location>
</feature>
<dbReference type="OrthoDB" id="5413793at2759"/>